<dbReference type="RefSeq" id="WP_086383177.1">
    <property type="nucleotide sequence ID" value="NZ_NBTY01000182.1"/>
</dbReference>
<dbReference type="AlphaFoldDB" id="A0A242M9T4"/>
<gene>
    <name evidence="2" type="ORF">PAMC26510_29950</name>
</gene>
<dbReference type="Gene3D" id="2.60.120.10">
    <property type="entry name" value="Jelly Rolls"/>
    <property type="match status" value="1"/>
</dbReference>
<dbReference type="InterPro" id="IPR013096">
    <property type="entry name" value="Cupin_2"/>
</dbReference>
<dbReference type="Pfam" id="PF07883">
    <property type="entry name" value="Cupin_2"/>
    <property type="match status" value="1"/>
</dbReference>
<dbReference type="InterPro" id="IPR014710">
    <property type="entry name" value="RmlC-like_jellyroll"/>
</dbReference>
<dbReference type="InterPro" id="IPR011051">
    <property type="entry name" value="RmlC_Cupin_sf"/>
</dbReference>
<evidence type="ECO:0000313" key="2">
    <source>
        <dbReference type="EMBL" id="OTP67962.1"/>
    </source>
</evidence>
<protein>
    <submittedName>
        <fullName evidence="2">Uncharacterized protein containing double-stranded beta helix protein</fullName>
    </submittedName>
</protein>
<feature type="domain" description="Cupin type-2" evidence="1">
    <location>
        <begin position="74"/>
        <end position="124"/>
    </location>
</feature>
<dbReference type="EMBL" id="NBTY01000182">
    <property type="protein sequence ID" value="OTP67962.1"/>
    <property type="molecule type" value="Genomic_DNA"/>
</dbReference>
<dbReference type="SUPFAM" id="SSF51182">
    <property type="entry name" value="RmlC-like cupins"/>
    <property type="match status" value="1"/>
</dbReference>
<reference evidence="2 3" key="1">
    <citation type="submission" date="2017-03" db="EMBL/GenBank/DDBJ databases">
        <title>Genome analysis of strain PAMC 26510.</title>
        <authorList>
            <person name="Oh H.-M."/>
            <person name="Yang J.-A."/>
        </authorList>
    </citation>
    <scope>NUCLEOTIDE SEQUENCE [LARGE SCALE GENOMIC DNA]</scope>
    <source>
        <strain evidence="2 3">PAMC 26510</strain>
    </source>
</reference>
<dbReference type="PIRSF" id="PIRSF019307">
    <property type="entry name" value="UCP019307"/>
    <property type="match status" value="1"/>
</dbReference>
<comment type="caution">
    <text evidence="2">The sequence shown here is derived from an EMBL/GenBank/DDBJ whole genome shotgun (WGS) entry which is preliminary data.</text>
</comment>
<name>A0A242M9T4_CABSO</name>
<proteinExistence type="predicted"/>
<dbReference type="PANTHER" id="PTHR36448">
    <property type="entry name" value="BLR7373 PROTEIN"/>
    <property type="match status" value="1"/>
</dbReference>
<organism evidence="2 3">
    <name type="scientific">Caballeronia sordidicola</name>
    <name type="common">Burkholderia sordidicola</name>
    <dbReference type="NCBI Taxonomy" id="196367"/>
    <lineage>
        <taxon>Bacteria</taxon>
        <taxon>Pseudomonadati</taxon>
        <taxon>Pseudomonadota</taxon>
        <taxon>Betaproteobacteria</taxon>
        <taxon>Burkholderiales</taxon>
        <taxon>Burkholderiaceae</taxon>
        <taxon>Caballeronia</taxon>
    </lineage>
</organism>
<accession>A0A242M9T4</accession>
<dbReference type="CDD" id="cd02219">
    <property type="entry name" value="cupin_YjlB-like"/>
    <property type="match status" value="1"/>
</dbReference>
<dbReference type="InterPro" id="IPR014500">
    <property type="entry name" value="UCP019307_cupin"/>
</dbReference>
<evidence type="ECO:0000259" key="1">
    <source>
        <dbReference type="Pfam" id="PF07883"/>
    </source>
</evidence>
<dbReference type="InterPro" id="IPR047121">
    <property type="entry name" value="YjiB-like"/>
</dbReference>
<evidence type="ECO:0000313" key="3">
    <source>
        <dbReference type="Proteomes" id="UP000194546"/>
    </source>
</evidence>
<dbReference type="Proteomes" id="UP000194546">
    <property type="component" value="Unassembled WGS sequence"/>
</dbReference>
<dbReference type="PANTHER" id="PTHR36448:SF2">
    <property type="entry name" value="CUPIN TYPE-1 DOMAIN-CONTAINING PROTEIN"/>
    <property type="match status" value="1"/>
</dbReference>
<sequence>MKHEFDSAFHPADIAFKTLKLAPHAWVPNNSRLPVLIYRRAVDPSTKDLGKTFEALLAGNEWLPQWRDSIFDYHHFHSTAHEALAVISGKAEVIVGGPGGEVVSVAAGDVVLLPAGTGHCLQSTEGRFQVVGAYPEGQQWDIRRDALLKEEIAAMEALPFPRSDPVAGRKGPLLQEWT</sequence>